<dbReference type="InterPro" id="IPR001567">
    <property type="entry name" value="Pept_M3A_M3B_dom"/>
</dbReference>
<dbReference type="SUPFAM" id="SSF55486">
    <property type="entry name" value="Metalloproteases ('zincins'), catalytic domain"/>
    <property type="match status" value="1"/>
</dbReference>
<dbReference type="Pfam" id="PF01432">
    <property type="entry name" value="Peptidase_M3"/>
    <property type="match status" value="1"/>
</dbReference>
<accession>A0ABS2SVV9</accession>
<evidence type="ECO:0000313" key="10">
    <source>
        <dbReference type="Proteomes" id="UP001179280"/>
    </source>
</evidence>
<dbReference type="InterPro" id="IPR013647">
    <property type="entry name" value="OligopepF_N_dom"/>
</dbReference>
<feature type="domain" description="Oligopeptidase F N-terminal" evidence="8">
    <location>
        <begin position="113"/>
        <end position="181"/>
    </location>
</feature>
<organism evidence="9 10">
    <name type="scientific">Shouchella xiaoxiensis</name>
    <dbReference type="NCBI Taxonomy" id="766895"/>
    <lineage>
        <taxon>Bacteria</taxon>
        <taxon>Bacillati</taxon>
        <taxon>Bacillota</taxon>
        <taxon>Bacilli</taxon>
        <taxon>Bacillales</taxon>
        <taxon>Bacillaceae</taxon>
        <taxon>Shouchella</taxon>
    </lineage>
</organism>
<evidence type="ECO:0000256" key="5">
    <source>
        <dbReference type="ARBA" id="ARBA00023049"/>
    </source>
</evidence>
<dbReference type="Gene3D" id="1.10.1370.20">
    <property type="entry name" value="Oligoendopeptidase f, C-terminal domain"/>
    <property type="match status" value="1"/>
</dbReference>
<protein>
    <submittedName>
        <fullName evidence="9">Oligoendopeptidase F</fullName>
    </submittedName>
</protein>
<comment type="caution">
    <text evidence="9">The sequence shown here is derived from an EMBL/GenBank/DDBJ whole genome shotgun (WGS) entry which is preliminary data.</text>
</comment>
<evidence type="ECO:0000313" key="9">
    <source>
        <dbReference type="EMBL" id="MBM7839624.1"/>
    </source>
</evidence>
<gene>
    <name evidence="9" type="ORF">JOC54_002904</name>
</gene>
<evidence type="ECO:0000259" key="7">
    <source>
        <dbReference type="Pfam" id="PF01432"/>
    </source>
</evidence>
<evidence type="ECO:0000256" key="6">
    <source>
        <dbReference type="RuleBase" id="RU003435"/>
    </source>
</evidence>
<dbReference type="Proteomes" id="UP001179280">
    <property type="component" value="Unassembled WGS sequence"/>
</dbReference>
<sequence length="608" mass="68662">MKTIMRQDVPAEETWDLTAIFASEEQWEKAFLYVKQSCETFFNKEVLLDSAEHTLTLLQTYDQLVGDYSRVSSYAFYLYSEDGTDAINQHRLGRAQSLGKSCASISTAVVNALLALPKETVQAYIAEKNELSTYARFLEKVDAIRTHTLEPKMEDMLSALSPALNTPNAVYLSVTSSDLTFEPVHDQDGKLVPVSLFTYMTQVETSPDTTLRRNAYKSLSAGLNNYQHGMAQTLASEIQKQSTIAKLRDYPSTLDYLLHYNSPASGSFYEGDGVSKHYFESVLDTFQQELAPHMQRYARLRKKELGLDQLLFSDVKAPLDPTYDPSITFAEAGEIIVEAVAVLGAEYQELMRKAFSERWVYRGDNVGRRMIAFGGAVHGVHGYSFYPWGGKLFDLILLGHELGHAVHLNLSNDNQKIINNSQSLLFIEAPSTLVEHLIVRYLRENREDQRLHRWLNMYQMMSYHHNCVTHVLEAELLRRLYTMADEQIPLTTAVISDTKGEILSQFWGDTVVIDEGAKLTWMRQPHYYMNVYPFTYSVGTSASTVMANRIEEVGISAGEQWTEVLKRGGTLSGLDLYKLAGLDLSSMRVIKDAIAHVGTIVAELEQSF</sequence>
<keyword evidence="1 6" id="KW-0645">Protease</keyword>
<keyword evidence="5 6" id="KW-0482">Metalloprotease</keyword>
<evidence type="ECO:0000256" key="3">
    <source>
        <dbReference type="ARBA" id="ARBA00022801"/>
    </source>
</evidence>
<dbReference type="RefSeq" id="WP_204466833.1">
    <property type="nucleotide sequence ID" value="NZ_JAFBCV010000009.1"/>
</dbReference>
<keyword evidence="4 6" id="KW-0862">Zinc</keyword>
<evidence type="ECO:0000256" key="4">
    <source>
        <dbReference type="ARBA" id="ARBA00022833"/>
    </source>
</evidence>
<comment type="cofactor">
    <cofactor evidence="6">
        <name>Zn(2+)</name>
        <dbReference type="ChEBI" id="CHEBI:29105"/>
    </cofactor>
    <text evidence="6">Binds 1 zinc ion.</text>
</comment>
<dbReference type="Pfam" id="PF08439">
    <property type="entry name" value="Peptidase_M3_N"/>
    <property type="match status" value="1"/>
</dbReference>
<evidence type="ECO:0000259" key="8">
    <source>
        <dbReference type="Pfam" id="PF08439"/>
    </source>
</evidence>
<evidence type="ECO:0000256" key="2">
    <source>
        <dbReference type="ARBA" id="ARBA00022723"/>
    </source>
</evidence>
<evidence type="ECO:0000256" key="1">
    <source>
        <dbReference type="ARBA" id="ARBA00022670"/>
    </source>
</evidence>
<proteinExistence type="inferred from homology"/>
<dbReference type="InterPro" id="IPR042088">
    <property type="entry name" value="OligoPept_F_C"/>
</dbReference>
<comment type="similarity">
    <text evidence="6">Belongs to the peptidase M3 family.</text>
</comment>
<name>A0ABS2SVV9_9BACI</name>
<keyword evidence="10" id="KW-1185">Reference proteome</keyword>
<feature type="domain" description="Peptidase M3A/M3B catalytic" evidence="7">
    <location>
        <begin position="205"/>
        <end position="594"/>
    </location>
</feature>
<reference evidence="9" key="1">
    <citation type="submission" date="2021-01" db="EMBL/GenBank/DDBJ databases">
        <title>Genomic Encyclopedia of Type Strains, Phase IV (KMG-IV): sequencing the most valuable type-strain genomes for metagenomic binning, comparative biology and taxonomic classification.</title>
        <authorList>
            <person name="Goeker M."/>
        </authorList>
    </citation>
    <scope>NUCLEOTIDE SEQUENCE</scope>
    <source>
        <strain evidence="9">DSM 21943</strain>
    </source>
</reference>
<keyword evidence="3 6" id="KW-0378">Hydrolase</keyword>
<keyword evidence="2 6" id="KW-0479">Metal-binding</keyword>
<dbReference type="Gene3D" id="1.20.140.70">
    <property type="entry name" value="Oligopeptidase f, N-terminal domain"/>
    <property type="match status" value="1"/>
</dbReference>
<dbReference type="EMBL" id="JAFBCV010000009">
    <property type="protein sequence ID" value="MBM7839624.1"/>
    <property type="molecule type" value="Genomic_DNA"/>
</dbReference>